<dbReference type="STRING" id="523846.Mfer_0828"/>
<protein>
    <recommendedName>
        <fullName evidence="2">Probable Brix domain-containing ribosomal biogenesis protein</fullName>
    </recommendedName>
</protein>
<dbReference type="Proteomes" id="UP000002315">
    <property type="component" value="Chromosome"/>
</dbReference>
<comment type="function">
    <text evidence="2">Probably involved in the biogenesis of the ribosome.</text>
</comment>
<dbReference type="OrthoDB" id="117530at2157"/>
<feature type="domain" description="Brix" evidence="3">
    <location>
        <begin position="2"/>
        <end position="167"/>
    </location>
</feature>
<dbReference type="HAMAP" id="MF_00699">
    <property type="entry name" value="BriX"/>
    <property type="match status" value="1"/>
</dbReference>
<keyword evidence="5" id="KW-1185">Reference proteome</keyword>
<sequence>MPSILITTSRRPSPRTRAFCQRFKNGLDALYINRGKMNMQEVFLKACEEGAHVVAIVLELKGNPSRITFYDVSGEELAYILMNVAIPRRREFNIDRKRVTAKVEVEELLPLTYLLFLTPHDSPMSNYWHIKKGHGKYMAIMELIDEEGKSTGLKLFILDFEVVKHGT</sequence>
<dbReference type="EMBL" id="CP002278">
    <property type="protein sequence ID" value="ADP77627.1"/>
    <property type="molecule type" value="Genomic_DNA"/>
</dbReference>
<evidence type="ECO:0000313" key="4">
    <source>
        <dbReference type="EMBL" id="ADP77627.1"/>
    </source>
</evidence>
<proteinExistence type="inferred from homology"/>
<gene>
    <name evidence="4" type="ordered locus">Mfer_0828</name>
</gene>
<dbReference type="GO" id="GO:0019843">
    <property type="term" value="F:rRNA binding"/>
    <property type="evidence" value="ECO:0007669"/>
    <property type="project" value="InterPro"/>
</dbReference>
<keyword evidence="1 2" id="KW-0690">Ribosome biogenesis</keyword>
<dbReference type="InterPro" id="IPR007109">
    <property type="entry name" value="Brix"/>
</dbReference>
<dbReference type="InterPro" id="IPR023548">
    <property type="entry name" value="Brix_dom_Rbsml_bgen_prot"/>
</dbReference>
<dbReference type="SUPFAM" id="SSF52954">
    <property type="entry name" value="Class II aaRS ABD-related"/>
    <property type="match status" value="1"/>
</dbReference>
<dbReference type="HOGENOM" id="CLU_107897_1_0_2"/>
<organism evidence="4 5">
    <name type="scientific">Methanothermus fervidus (strain ATCC 43054 / DSM 2088 / JCM 10308 / V24 S)</name>
    <dbReference type="NCBI Taxonomy" id="523846"/>
    <lineage>
        <taxon>Archaea</taxon>
        <taxon>Methanobacteriati</taxon>
        <taxon>Methanobacteriota</taxon>
        <taxon>Methanomada group</taxon>
        <taxon>Methanobacteria</taxon>
        <taxon>Methanobacteriales</taxon>
        <taxon>Methanothermaceae</taxon>
        <taxon>Methanothermus</taxon>
    </lineage>
</organism>
<evidence type="ECO:0000313" key="5">
    <source>
        <dbReference type="Proteomes" id="UP000002315"/>
    </source>
</evidence>
<dbReference type="KEGG" id="mfv:Mfer_0828"/>
<accession>E3GZ95</accession>
<evidence type="ECO:0000259" key="3">
    <source>
        <dbReference type="PROSITE" id="PS50833"/>
    </source>
</evidence>
<dbReference type="SMART" id="SM00879">
    <property type="entry name" value="Brix"/>
    <property type="match status" value="1"/>
</dbReference>
<name>E3GZ95_METFV</name>
<reference evidence="4 5" key="1">
    <citation type="journal article" date="2010" name="Stand. Genomic Sci.">
        <title>Complete genome sequence of Methanothermus fervidus type strain (V24S).</title>
        <authorList>
            <person name="Anderson I."/>
            <person name="Djao O.D."/>
            <person name="Misra M."/>
            <person name="Chertkov O."/>
            <person name="Nolan M."/>
            <person name="Lucas S."/>
            <person name="Lapidus A."/>
            <person name="Del Rio T.G."/>
            <person name="Tice H."/>
            <person name="Cheng J.F."/>
            <person name="Tapia R."/>
            <person name="Han C."/>
            <person name="Goodwin L."/>
            <person name="Pitluck S."/>
            <person name="Liolios K."/>
            <person name="Ivanova N."/>
            <person name="Mavromatis K."/>
            <person name="Mikhailova N."/>
            <person name="Pati A."/>
            <person name="Brambilla E."/>
            <person name="Chen A."/>
            <person name="Palaniappan K."/>
            <person name="Land M."/>
            <person name="Hauser L."/>
            <person name="Chang Y.J."/>
            <person name="Jeffries C.D."/>
            <person name="Sikorski J."/>
            <person name="Spring S."/>
            <person name="Rohde M."/>
            <person name="Eichinger K."/>
            <person name="Huber H."/>
            <person name="Wirth R."/>
            <person name="Goker M."/>
            <person name="Detter J.C."/>
            <person name="Woyke T."/>
            <person name="Bristow J."/>
            <person name="Eisen J.A."/>
            <person name="Markowitz V."/>
            <person name="Hugenholtz P."/>
            <person name="Klenk H.P."/>
            <person name="Kyrpides N.C."/>
        </authorList>
    </citation>
    <scope>NUCLEOTIDE SEQUENCE [LARGE SCALE GENOMIC DNA]</scope>
    <source>
        <strain evidence="5">ATCC 43054 / DSM 2088 / JCM 10308 / V24 S</strain>
    </source>
</reference>
<evidence type="ECO:0000256" key="1">
    <source>
        <dbReference type="ARBA" id="ARBA00022517"/>
    </source>
</evidence>
<dbReference type="PROSITE" id="PS50833">
    <property type="entry name" value="BRIX"/>
    <property type="match status" value="1"/>
</dbReference>
<evidence type="ECO:0000256" key="2">
    <source>
        <dbReference type="HAMAP-Rule" id="MF_00699"/>
    </source>
</evidence>
<dbReference type="AlphaFoldDB" id="E3GZ95"/>
<dbReference type="Gene3D" id="3.40.50.10480">
    <property type="entry name" value="Probable brix-domain ribosomal biogenesis protein"/>
    <property type="match status" value="1"/>
</dbReference>
<dbReference type="GO" id="GO:0006364">
    <property type="term" value="P:rRNA processing"/>
    <property type="evidence" value="ECO:0007669"/>
    <property type="project" value="InterPro"/>
</dbReference>